<gene>
    <name evidence="2" type="ORF">G4Z05_05285</name>
</gene>
<keyword evidence="1" id="KW-0472">Membrane</keyword>
<keyword evidence="1" id="KW-1133">Transmembrane helix</keyword>
<feature type="transmembrane region" description="Helical" evidence="1">
    <location>
        <begin position="16"/>
        <end position="37"/>
    </location>
</feature>
<proteinExistence type="predicted"/>
<evidence type="ECO:0000313" key="3">
    <source>
        <dbReference type="Proteomes" id="UP000481621"/>
    </source>
</evidence>
<evidence type="ECO:0000256" key="1">
    <source>
        <dbReference type="SAM" id="Phobius"/>
    </source>
</evidence>
<name>A0A6B3TPI1_9BACI</name>
<dbReference type="AlphaFoldDB" id="A0A6B3TPI1"/>
<evidence type="ECO:0000313" key="2">
    <source>
        <dbReference type="EMBL" id="NEX78306.1"/>
    </source>
</evidence>
<dbReference type="GO" id="GO:0140359">
    <property type="term" value="F:ABC-type transporter activity"/>
    <property type="evidence" value="ECO:0007669"/>
    <property type="project" value="InterPro"/>
</dbReference>
<comment type="caution">
    <text evidence="2">The sequence shown here is derived from an EMBL/GenBank/DDBJ whole genome shotgun (WGS) entry which is preliminary data.</text>
</comment>
<dbReference type="Proteomes" id="UP000481621">
    <property type="component" value="Unassembled WGS sequence"/>
</dbReference>
<organism evidence="2 3">
    <name type="scientific">Neobacillus thermocopriae</name>
    <dbReference type="NCBI Taxonomy" id="1215031"/>
    <lineage>
        <taxon>Bacteria</taxon>
        <taxon>Bacillati</taxon>
        <taxon>Bacillota</taxon>
        <taxon>Bacilli</taxon>
        <taxon>Bacillales</taxon>
        <taxon>Bacillaceae</taxon>
        <taxon>Neobacillus</taxon>
    </lineage>
</organism>
<feature type="transmembrane region" description="Helical" evidence="1">
    <location>
        <begin position="131"/>
        <end position="155"/>
    </location>
</feature>
<keyword evidence="3" id="KW-1185">Reference proteome</keyword>
<dbReference type="Pfam" id="PF12679">
    <property type="entry name" value="ABC2_membrane_2"/>
    <property type="match status" value="1"/>
</dbReference>
<protein>
    <submittedName>
        <fullName evidence="2">ABC transporter permease subunit</fullName>
    </submittedName>
</protein>
<dbReference type="GO" id="GO:0005886">
    <property type="term" value="C:plasma membrane"/>
    <property type="evidence" value="ECO:0007669"/>
    <property type="project" value="UniProtKB-SubCell"/>
</dbReference>
<dbReference type="PANTHER" id="PTHR43471">
    <property type="entry name" value="ABC TRANSPORTER PERMEASE"/>
    <property type="match status" value="1"/>
</dbReference>
<feature type="transmembrane region" description="Helical" evidence="1">
    <location>
        <begin position="237"/>
        <end position="258"/>
    </location>
</feature>
<accession>A0A6B3TPI1</accession>
<feature type="transmembrane region" description="Helical" evidence="1">
    <location>
        <begin position="43"/>
        <end position="72"/>
    </location>
</feature>
<dbReference type="RefSeq" id="WP_163250793.1">
    <property type="nucleotide sequence ID" value="NZ_JAAIUV010000005.1"/>
</dbReference>
<reference evidence="2" key="1">
    <citation type="submission" date="2020-02" db="EMBL/GenBank/DDBJ databases">
        <title>Bacillus sedimentmangrovi sp. nov., isolated from sediment of the mangrove ecosystem.</title>
        <authorList>
            <person name="Liu G."/>
        </authorList>
    </citation>
    <scope>NUCLEOTIDE SEQUENCE [LARGE SCALE GENOMIC DNA]</scope>
    <source>
        <strain evidence="2">SgZ-7</strain>
    </source>
</reference>
<feature type="transmembrane region" description="Helical" evidence="1">
    <location>
        <begin position="93"/>
        <end position="119"/>
    </location>
</feature>
<keyword evidence="1" id="KW-0812">Transmembrane</keyword>
<feature type="transmembrane region" description="Helical" evidence="1">
    <location>
        <begin position="167"/>
        <end position="188"/>
    </location>
</feature>
<dbReference type="EMBL" id="JAAIUV010000005">
    <property type="protein sequence ID" value="NEX78306.1"/>
    <property type="molecule type" value="Genomic_DNA"/>
</dbReference>
<sequence length="265" mass="31190">MHYIWKEWKENIRGKGLWLSVSIIVLLSLIILIRFASHPLDHGFYILLINLFDTIVYFIPILCLFIGAFSIFQEKEQKTLIMLLTKKDHYASFLAKKILGISVVVLLPLLAWFFLYLLLLKFQFQLDIKSYLIFILSILLMSVLFLQVGAAIGSFSRSRMQIIGHTIFIWFYFFFLHDFILLSLLPHITNENVKVFSTFYFLNPLQAIRIFLETSMEVYSFSHMSRLLQEFMWTEPSAFLVGNFAFWMVGSFASAVFFNRKDVHE</sequence>